<dbReference type="PANTHER" id="PTHR12558:SF13">
    <property type="entry name" value="CELL DIVISION CYCLE PROTEIN 27 HOMOLOG"/>
    <property type="match status" value="1"/>
</dbReference>
<dbReference type="Pfam" id="PF12895">
    <property type="entry name" value="ANAPC3"/>
    <property type="match status" value="1"/>
</dbReference>
<dbReference type="SUPFAM" id="SSF48452">
    <property type="entry name" value="TPR-like"/>
    <property type="match status" value="2"/>
</dbReference>
<dbReference type="PANTHER" id="PTHR12558">
    <property type="entry name" value="CELL DIVISION CYCLE 16,23,27"/>
    <property type="match status" value="1"/>
</dbReference>
<feature type="repeat" description="TPR" evidence="3">
    <location>
        <begin position="111"/>
        <end position="144"/>
    </location>
</feature>
<evidence type="ECO:0000256" key="2">
    <source>
        <dbReference type="ARBA" id="ARBA00038210"/>
    </source>
</evidence>
<dbReference type="InterPro" id="IPR011990">
    <property type="entry name" value="TPR-like_helical_dom_sf"/>
</dbReference>
<keyword evidence="4" id="KW-1133">Transmembrane helix</keyword>
<dbReference type="SMART" id="SM00028">
    <property type="entry name" value="TPR"/>
    <property type="match status" value="13"/>
</dbReference>
<dbReference type="PROSITE" id="PS50005">
    <property type="entry name" value="TPR"/>
    <property type="match status" value="5"/>
</dbReference>
<dbReference type="PROSITE" id="PS50293">
    <property type="entry name" value="TPR_REGION"/>
    <property type="match status" value="1"/>
</dbReference>
<evidence type="ECO:0000256" key="1">
    <source>
        <dbReference type="ARBA" id="ARBA00022803"/>
    </source>
</evidence>
<feature type="repeat" description="TPR" evidence="3">
    <location>
        <begin position="305"/>
        <end position="338"/>
    </location>
</feature>
<feature type="repeat" description="TPR" evidence="3">
    <location>
        <begin position="543"/>
        <end position="576"/>
    </location>
</feature>
<accession>I7ME75</accession>
<dbReference type="InterPro" id="IPR019734">
    <property type="entry name" value="TPR_rpt"/>
</dbReference>
<evidence type="ECO:0000256" key="4">
    <source>
        <dbReference type="SAM" id="Phobius"/>
    </source>
</evidence>
<evidence type="ECO:0000256" key="3">
    <source>
        <dbReference type="PROSITE-ProRule" id="PRU00339"/>
    </source>
</evidence>
<dbReference type="Gene3D" id="1.25.40.10">
    <property type="entry name" value="Tetratricopeptide repeat domain"/>
    <property type="match status" value="7"/>
</dbReference>
<gene>
    <name evidence="5" type="ORF">TTHERM_00266560</name>
</gene>
<feature type="transmembrane region" description="Helical" evidence="4">
    <location>
        <begin position="27"/>
        <end position="47"/>
    </location>
</feature>
<organism evidence="5 6">
    <name type="scientific">Tetrahymena thermophila (strain SB210)</name>
    <dbReference type="NCBI Taxonomy" id="312017"/>
    <lineage>
        <taxon>Eukaryota</taxon>
        <taxon>Sar</taxon>
        <taxon>Alveolata</taxon>
        <taxon>Ciliophora</taxon>
        <taxon>Intramacronucleata</taxon>
        <taxon>Oligohymenophorea</taxon>
        <taxon>Hymenostomatida</taxon>
        <taxon>Tetrahymenina</taxon>
        <taxon>Tetrahymenidae</taxon>
        <taxon>Tetrahymena</taxon>
    </lineage>
</organism>
<dbReference type="RefSeq" id="XP_001015891.2">
    <property type="nucleotide sequence ID" value="XM_001015891.2"/>
</dbReference>
<name>I7ME75_TETTS</name>
<dbReference type="InParanoid" id="I7ME75"/>
<dbReference type="SUPFAM" id="SSF81901">
    <property type="entry name" value="HCP-like"/>
    <property type="match status" value="1"/>
</dbReference>
<sequence>MIITSFQTSESDKIFSQSSTITKNKKYYRVFQAISVISIILVFIYLINTQNPIQNDTILKEIEQSEKNNGHNDILTEQDMDQLGLEFLDKNETQQAIRIYDYLHQKYPDNLKYLNSLAYAYFVSGDNKNAFLNFQKSLQLDQDNEFALFYTGLYYIQQQDNQNAKIFFQKVLTLNSKHEGALLNLGNLIYAEKEEKYEEKSAFYYMKCIESNQKNKECLYKMGILYFNRDSSYQAIKFFKLILDVDPQNALANCALGDAYYKLKQNNEALIYYKNCVDLLKQDQQQKELIYYYKKILQIDQKIYPEIINILADLYYSQQQYDDALLFYKQVIRMNPKDEKALLAIIEIYDKQNNIKEQIFWLKNLVELKNLNNDNYILKLADINYKIKNCSEAIYWYKQLFNKQNQNYNLALQIAQCYVDIEDDHAAELWYQKVLIIDQQNQISLEKLSELYYNERKKQQAAKYSQLCLNNYIQSLICNKITGFLYYDDGHYQEASQNLLMALKQDPYDPQALFTIAQTYEALKDYKKASFFYKKCITVNPIASIYKNLAECLLQIDDIEEAIKMLQKSIELDPSYQDSYLLLAKIYENQNEEQSSIEIYEKYYQIDPYDASVVIKLAKYFQKENNIEKSMNYYKFLIEIRESYEPAYQAISSLYLQQNKLDQAIFYFHQLISNNQFNEFAVAQYKYLIALKK</sequence>
<dbReference type="Pfam" id="PF13181">
    <property type="entry name" value="TPR_8"/>
    <property type="match status" value="5"/>
</dbReference>
<keyword evidence="6" id="KW-1185">Reference proteome</keyword>
<proteinExistence type="inferred from homology"/>
<keyword evidence="1 3" id="KW-0802">TPR repeat</keyword>
<dbReference type="eggNOG" id="KOG1124">
    <property type="taxonomic scope" value="Eukaryota"/>
</dbReference>
<dbReference type="eggNOG" id="KOG1155">
    <property type="taxonomic scope" value="Eukaryota"/>
</dbReference>
<dbReference type="Pfam" id="PF13432">
    <property type="entry name" value="TPR_16"/>
    <property type="match status" value="1"/>
</dbReference>
<protein>
    <submittedName>
        <fullName evidence="5">Tetratricopeptide repeat protein</fullName>
    </submittedName>
</protein>
<dbReference type="STRING" id="312017.I7ME75"/>
<feature type="repeat" description="TPR" evidence="3">
    <location>
        <begin position="577"/>
        <end position="610"/>
    </location>
</feature>
<comment type="similarity">
    <text evidence="2">Belongs to the APC3/CDC27 family.</text>
</comment>
<dbReference type="EMBL" id="GG662703">
    <property type="protein sequence ID" value="EAR95646.2"/>
    <property type="molecule type" value="Genomic_DNA"/>
</dbReference>
<keyword evidence="4" id="KW-0812">Transmembrane</keyword>
<dbReference type="Proteomes" id="UP000009168">
    <property type="component" value="Unassembled WGS sequence"/>
</dbReference>
<feature type="repeat" description="TPR" evidence="3">
    <location>
        <begin position="216"/>
        <end position="249"/>
    </location>
</feature>
<dbReference type="KEGG" id="tet:TTHERM_00266560"/>
<evidence type="ECO:0000313" key="5">
    <source>
        <dbReference type="EMBL" id="EAR95646.2"/>
    </source>
</evidence>
<dbReference type="OrthoDB" id="421121at2759"/>
<dbReference type="AlphaFoldDB" id="I7ME75"/>
<reference evidence="6" key="1">
    <citation type="journal article" date="2006" name="PLoS Biol.">
        <title>Macronuclear genome sequence of the ciliate Tetrahymena thermophila, a model eukaryote.</title>
        <authorList>
            <person name="Eisen J.A."/>
            <person name="Coyne R.S."/>
            <person name="Wu M."/>
            <person name="Wu D."/>
            <person name="Thiagarajan M."/>
            <person name="Wortman J.R."/>
            <person name="Badger J.H."/>
            <person name="Ren Q."/>
            <person name="Amedeo P."/>
            <person name="Jones K.M."/>
            <person name="Tallon L.J."/>
            <person name="Delcher A.L."/>
            <person name="Salzberg S.L."/>
            <person name="Silva J.C."/>
            <person name="Haas B.J."/>
            <person name="Majoros W.H."/>
            <person name="Farzad M."/>
            <person name="Carlton J.M."/>
            <person name="Smith R.K. Jr."/>
            <person name="Garg J."/>
            <person name="Pearlman R.E."/>
            <person name="Karrer K.M."/>
            <person name="Sun L."/>
            <person name="Manning G."/>
            <person name="Elde N.C."/>
            <person name="Turkewitz A.P."/>
            <person name="Asai D.J."/>
            <person name="Wilkes D.E."/>
            <person name="Wang Y."/>
            <person name="Cai H."/>
            <person name="Collins K."/>
            <person name="Stewart B.A."/>
            <person name="Lee S.R."/>
            <person name="Wilamowska K."/>
            <person name="Weinberg Z."/>
            <person name="Ruzzo W.L."/>
            <person name="Wloga D."/>
            <person name="Gaertig J."/>
            <person name="Frankel J."/>
            <person name="Tsao C.-C."/>
            <person name="Gorovsky M.A."/>
            <person name="Keeling P.J."/>
            <person name="Waller R.F."/>
            <person name="Patron N.J."/>
            <person name="Cherry J.M."/>
            <person name="Stover N.A."/>
            <person name="Krieger C.J."/>
            <person name="del Toro C."/>
            <person name="Ryder H.F."/>
            <person name="Williamson S.C."/>
            <person name="Barbeau R.A."/>
            <person name="Hamilton E.P."/>
            <person name="Orias E."/>
        </authorList>
    </citation>
    <scope>NUCLEOTIDE SEQUENCE [LARGE SCALE GENOMIC DNA]</scope>
    <source>
        <strain evidence="6">SB210</strain>
    </source>
</reference>
<evidence type="ECO:0000313" key="6">
    <source>
        <dbReference type="Proteomes" id="UP000009168"/>
    </source>
</evidence>
<keyword evidence="4" id="KW-0472">Membrane</keyword>
<dbReference type="GeneID" id="7846371"/>